<dbReference type="SMART" id="SM00409">
    <property type="entry name" value="IG"/>
    <property type="match status" value="3"/>
</dbReference>
<organism evidence="5 6">
    <name type="scientific">Panagrolaimus superbus</name>
    <dbReference type="NCBI Taxonomy" id="310955"/>
    <lineage>
        <taxon>Eukaryota</taxon>
        <taxon>Metazoa</taxon>
        <taxon>Ecdysozoa</taxon>
        <taxon>Nematoda</taxon>
        <taxon>Chromadorea</taxon>
        <taxon>Rhabditida</taxon>
        <taxon>Tylenchina</taxon>
        <taxon>Panagrolaimomorpha</taxon>
        <taxon>Panagrolaimoidea</taxon>
        <taxon>Panagrolaimidae</taxon>
        <taxon>Panagrolaimus</taxon>
    </lineage>
</organism>
<feature type="domain" description="Ig-like" evidence="4">
    <location>
        <begin position="190"/>
        <end position="282"/>
    </location>
</feature>
<keyword evidence="1" id="KW-0677">Repeat</keyword>
<name>A0A914Y0W9_9BILA</name>
<reference evidence="6" key="1">
    <citation type="submission" date="2022-11" db="UniProtKB">
        <authorList>
            <consortium name="WormBaseParasite"/>
        </authorList>
    </citation>
    <scope>IDENTIFICATION</scope>
</reference>
<dbReference type="InterPro" id="IPR013783">
    <property type="entry name" value="Ig-like_fold"/>
</dbReference>
<dbReference type="InterPro" id="IPR003599">
    <property type="entry name" value="Ig_sub"/>
</dbReference>
<evidence type="ECO:0000256" key="3">
    <source>
        <dbReference type="ARBA" id="ARBA00023319"/>
    </source>
</evidence>
<feature type="domain" description="Ig-like" evidence="4">
    <location>
        <begin position="96"/>
        <end position="183"/>
    </location>
</feature>
<dbReference type="Proteomes" id="UP000887577">
    <property type="component" value="Unplaced"/>
</dbReference>
<keyword evidence="5" id="KW-1185">Reference proteome</keyword>
<accession>A0A914Y0W9</accession>
<dbReference type="FunFam" id="2.60.40.10:FF:000032">
    <property type="entry name" value="palladin isoform X1"/>
    <property type="match status" value="1"/>
</dbReference>
<dbReference type="FunFam" id="2.60.40.10:FF:000107">
    <property type="entry name" value="Myosin, light chain kinase a"/>
    <property type="match status" value="1"/>
</dbReference>
<dbReference type="InterPro" id="IPR036179">
    <property type="entry name" value="Ig-like_dom_sf"/>
</dbReference>
<protein>
    <submittedName>
        <fullName evidence="6">Ig-like domain-containing protein</fullName>
    </submittedName>
</protein>
<dbReference type="PROSITE" id="PS50835">
    <property type="entry name" value="IG_LIKE"/>
    <property type="match status" value="3"/>
</dbReference>
<evidence type="ECO:0000313" key="5">
    <source>
        <dbReference type="Proteomes" id="UP000887577"/>
    </source>
</evidence>
<dbReference type="InterPro" id="IPR007110">
    <property type="entry name" value="Ig-like_dom"/>
</dbReference>
<feature type="domain" description="Ig-like" evidence="4">
    <location>
        <begin position="288"/>
        <end position="378"/>
    </location>
</feature>
<evidence type="ECO:0000256" key="1">
    <source>
        <dbReference type="ARBA" id="ARBA00022737"/>
    </source>
</evidence>
<evidence type="ECO:0000256" key="2">
    <source>
        <dbReference type="ARBA" id="ARBA00023157"/>
    </source>
</evidence>
<evidence type="ECO:0000259" key="4">
    <source>
        <dbReference type="PROSITE" id="PS50835"/>
    </source>
</evidence>
<dbReference type="PANTHER" id="PTHR47633:SF7">
    <property type="entry name" value="TITIN HOMOLOG"/>
    <property type="match status" value="1"/>
</dbReference>
<dbReference type="AlphaFoldDB" id="A0A914Y0W9"/>
<proteinExistence type="predicted"/>
<dbReference type="SUPFAM" id="SSF48726">
    <property type="entry name" value="Immunoglobulin"/>
    <property type="match status" value="5"/>
</dbReference>
<dbReference type="WBParaSite" id="PSU_v2.g13855.t1">
    <property type="protein sequence ID" value="PSU_v2.g13855.t1"/>
    <property type="gene ID" value="PSU_v2.g13855"/>
</dbReference>
<dbReference type="Pfam" id="PF07679">
    <property type="entry name" value="I-set"/>
    <property type="match status" value="4"/>
</dbReference>
<dbReference type="InterPro" id="IPR003598">
    <property type="entry name" value="Ig_sub2"/>
</dbReference>
<dbReference type="Gene3D" id="2.60.40.10">
    <property type="entry name" value="Immunoglobulins"/>
    <property type="match status" value="5"/>
</dbReference>
<dbReference type="SMART" id="SM00408">
    <property type="entry name" value="IGc2"/>
    <property type="match status" value="2"/>
</dbReference>
<evidence type="ECO:0000313" key="6">
    <source>
        <dbReference type="WBParaSite" id="PSU_v2.g13855.t1"/>
    </source>
</evidence>
<dbReference type="InterPro" id="IPR013098">
    <property type="entry name" value="Ig_I-set"/>
</dbReference>
<keyword evidence="3" id="KW-0393">Immunoglobulin domain</keyword>
<keyword evidence="2" id="KW-1015">Disulfide bond</keyword>
<dbReference type="PANTHER" id="PTHR47633">
    <property type="entry name" value="IMMUNOGLOBULIN"/>
    <property type="match status" value="1"/>
</dbReference>
<sequence length="465" mass="51183">MAHLEKTIEKGGLAHFEAVIKNATNVQWLFNGQQQLQSGQDGVKISQDDKFEFRLTLDSNKFESGRVTIKASNASDSLEQSAQMTVTQKAKESQTPSFTDQLKDISAEIGKPLSIDVIALNEPNFKWLLNGKPLEDGKDGIHILKDNNKSTLKIDEIKPEHAGTITVVAENEAGKSESNAKISVESAKMPAKISDGPKPVTATEKESVEFSTTVSGEPQPKVKWILNEKIIETSQENIILSSAGDKHTLRINDLKSEQSGKIEVRVENSVGSDSASTELKVKPAEIKPKFKATLSDSKVEAGKPLTFNVSLENPTPNTKVNWYLNGKKLETNDQIKVSEDGNGIFKLEISAATPDMNGTLTVRAENSQGSDENKARIEVTTGEREPQFSKTPRGDDVEEGAGVKFSAVISGVPIPEVEWYLNDQVIVSGDEIRIKYDTETGKTSIRIFKTKVEQVRKNILLYFFY</sequence>